<dbReference type="PANTHER" id="PTHR21301">
    <property type="entry name" value="REVERSE TRANSCRIPTASE"/>
    <property type="match status" value="1"/>
</dbReference>
<comment type="caution">
    <text evidence="2">The sequence shown here is derived from an EMBL/GenBank/DDBJ whole genome shotgun (WGS) entry which is preliminary data.</text>
</comment>
<feature type="compositionally biased region" description="Low complexity" evidence="1">
    <location>
        <begin position="217"/>
        <end position="232"/>
    </location>
</feature>
<dbReference type="EMBL" id="MBFR01000287">
    <property type="protein sequence ID" value="PVU89948.1"/>
    <property type="molecule type" value="Genomic_DNA"/>
</dbReference>
<feature type="compositionally biased region" description="Basic and acidic residues" evidence="1">
    <location>
        <begin position="187"/>
        <end position="197"/>
    </location>
</feature>
<keyword evidence="3" id="KW-1185">Reference proteome</keyword>
<evidence type="ECO:0000256" key="1">
    <source>
        <dbReference type="SAM" id="MobiDB-lite"/>
    </source>
</evidence>
<protein>
    <submittedName>
        <fullName evidence="2">Uncharacterized protein</fullName>
    </submittedName>
</protein>
<dbReference type="Proteomes" id="UP000245383">
    <property type="component" value="Unassembled WGS sequence"/>
</dbReference>
<feature type="compositionally biased region" description="Basic residues" evidence="1">
    <location>
        <begin position="234"/>
        <end position="244"/>
    </location>
</feature>
<dbReference type="AlphaFoldDB" id="A0A2T9YC85"/>
<proteinExistence type="predicted"/>
<dbReference type="PANTHER" id="PTHR21301:SF10">
    <property type="entry name" value="REVERSE TRANSCRIPTASE DOMAIN-CONTAINING PROTEIN"/>
    <property type="match status" value="1"/>
</dbReference>
<organism evidence="2 3">
    <name type="scientific">Smittium simulii</name>
    <dbReference type="NCBI Taxonomy" id="133385"/>
    <lineage>
        <taxon>Eukaryota</taxon>
        <taxon>Fungi</taxon>
        <taxon>Fungi incertae sedis</taxon>
        <taxon>Zoopagomycota</taxon>
        <taxon>Kickxellomycotina</taxon>
        <taxon>Harpellomycetes</taxon>
        <taxon>Harpellales</taxon>
        <taxon>Legeriomycetaceae</taxon>
        <taxon>Smittium</taxon>
    </lineage>
</organism>
<accession>A0A2T9YC85</accession>
<dbReference type="OrthoDB" id="5590007at2759"/>
<dbReference type="STRING" id="133385.A0A2T9YC85"/>
<gene>
    <name evidence="2" type="ORF">BB561_005097</name>
</gene>
<feature type="region of interest" description="Disordered" evidence="1">
    <location>
        <begin position="187"/>
        <end position="244"/>
    </location>
</feature>
<sequence length="548" mass="62579">MLEDITAHPSVNAWSLRPFVCRSGNSFISNFPNPTGTTDYKMTDTNLWREFAKLPVIKKFIHEHANKVVSMEFRRASLNNKIAEKKEEYTLGKVSLTVLNFVEKQTRNLPGSEKLAKSIEQQTISIQVMGLKNKVESITAQLKEEDLKFAIKIARIAGATHQFDPEEMTKTEDDLEELITEICDEIRTRKAQQDRRNNHQQPKKLTSPKGNPKGAVNSTKNSKSSGSKNPKPTAKPKKKPQLCKNNKKVYISKSTYFHNFTDSTDLEILNLGHKKKINHKTTEEYVSKINLEFQEILGKQAEETPAKISKSIKKIIDNGKIRIINSDKNLGPVAVYTKYYNEQILKILDNKKNDIPIEKNKKDLIQEVEQATIPLQTYLHQRMKWGFKPNKFLRLGFAHSILKLYILLKLHKTPISFRPITGATDWVTTNLSKALAIKILQYQNEYCIKNSFNLIQKYIRTIISNDYTFGTAYAVSLCPSIDLNTLYKTLYQLTLTSTVVEATKLICENNYFEYNNKLYQQTNGIAMGTNAAPHSAKFMSDTSMAFSS</sequence>
<evidence type="ECO:0000313" key="3">
    <source>
        <dbReference type="Proteomes" id="UP000245383"/>
    </source>
</evidence>
<evidence type="ECO:0000313" key="2">
    <source>
        <dbReference type="EMBL" id="PVU89948.1"/>
    </source>
</evidence>
<name>A0A2T9YC85_9FUNG</name>
<reference evidence="2 3" key="1">
    <citation type="journal article" date="2018" name="MBio">
        <title>Comparative Genomics Reveals the Core Gene Toolbox for the Fungus-Insect Symbiosis.</title>
        <authorList>
            <person name="Wang Y."/>
            <person name="Stata M."/>
            <person name="Wang W."/>
            <person name="Stajich J.E."/>
            <person name="White M.M."/>
            <person name="Moncalvo J.M."/>
        </authorList>
    </citation>
    <scope>NUCLEOTIDE SEQUENCE [LARGE SCALE GENOMIC DNA]</scope>
    <source>
        <strain evidence="2 3">SWE-8-4</strain>
    </source>
</reference>